<dbReference type="Proteomes" id="UP001430953">
    <property type="component" value="Unassembled WGS sequence"/>
</dbReference>
<accession>A0AAW2ENP1</accession>
<feature type="compositionally biased region" description="Basic residues" evidence="1">
    <location>
        <begin position="65"/>
        <end position="75"/>
    </location>
</feature>
<name>A0AAW2ENP1_9HYME</name>
<feature type="region of interest" description="Disordered" evidence="1">
    <location>
        <begin position="55"/>
        <end position="81"/>
    </location>
</feature>
<organism evidence="2 3">
    <name type="scientific">Cardiocondyla obscurior</name>
    <dbReference type="NCBI Taxonomy" id="286306"/>
    <lineage>
        <taxon>Eukaryota</taxon>
        <taxon>Metazoa</taxon>
        <taxon>Ecdysozoa</taxon>
        <taxon>Arthropoda</taxon>
        <taxon>Hexapoda</taxon>
        <taxon>Insecta</taxon>
        <taxon>Pterygota</taxon>
        <taxon>Neoptera</taxon>
        <taxon>Endopterygota</taxon>
        <taxon>Hymenoptera</taxon>
        <taxon>Apocrita</taxon>
        <taxon>Aculeata</taxon>
        <taxon>Formicoidea</taxon>
        <taxon>Formicidae</taxon>
        <taxon>Myrmicinae</taxon>
        <taxon>Cardiocondyla</taxon>
    </lineage>
</organism>
<evidence type="ECO:0000313" key="2">
    <source>
        <dbReference type="EMBL" id="KAL0104393.1"/>
    </source>
</evidence>
<dbReference type="EMBL" id="JADYXP020000020">
    <property type="protein sequence ID" value="KAL0104393.1"/>
    <property type="molecule type" value="Genomic_DNA"/>
</dbReference>
<protein>
    <submittedName>
        <fullName evidence="2">Uncharacterized protein</fullName>
    </submittedName>
</protein>
<reference evidence="2 3" key="1">
    <citation type="submission" date="2023-03" db="EMBL/GenBank/DDBJ databases">
        <title>High recombination rates correlate with genetic variation in Cardiocondyla obscurior ants.</title>
        <authorList>
            <person name="Errbii M."/>
        </authorList>
    </citation>
    <scope>NUCLEOTIDE SEQUENCE [LARGE SCALE GENOMIC DNA]</scope>
    <source>
        <strain evidence="2">Alpha-2009</strain>
        <tissue evidence="2">Whole body</tissue>
    </source>
</reference>
<sequence>MITSIKKIKKIKIFSGEVFYPIKQTRVTRAGAFTPCSTYWNSLFAISPRRSLVSVGKSLRQRDPTRKKHRRKNGKKSASDKLGSAAIRRYSYCAGNSNKKKKKRKKEIIIIIINYLKTRTSAIITSKANLDSHRTNIEEKKMRRPEVNTRSEEFPFPAEHAERAFRYSDPAARLLVMRRL</sequence>
<proteinExistence type="predicted"/>
<keyword evidence="3" id="KW-1185">Reference proteome</keyword>
<evidence type="ECO:0000256" key="1">
    <source>
        <dbReference type="SAM" id="MobiDB-lite"/>
    </source>
</evidence>
<gene>
    <name evidence="2" type="ORF">PUN28_017244</name>
</gene>
<dbReference type="AlphaFoldDB" id="A0AAW2ENP1"/>
<evidence type="ECO:0000313" key="3">
    <source>
        <dbReference type="Proteomes" id="UP001430953"/>
    </source>
</evidence>
<comment type="caution">
    <text evidence="2">The sequence shown here is derived from an EMBL/GenBank/DDBJ whole genome shotgun (WGS) entry which is preliminary data.</text>
</comment>